<dbReference type="Pfam" id="PF00230">
    <property type="entry name" value="MIP"/>
    <property type="match status" value="1"/>
</dbReference>
<dbReference type="Gene3D" id="1.20.1080.10">
    <property type="entry name" value="Glycerol uptake facilitator protein"/>
    <property type="match status" value="1"/>
</dbReference>
<dbReference type="STRING" id="1147741.A0A0R3RX47"/>
<keyword evidence="4 8" id="KW-0812">Transmembrane</keyword>
<evidence type="ECO:0000313" key="10">
    <source>
        <dbReference type="Proteomes" id="UP000050640"/>
    </source>
</evidence>
<dbReference type="InterPro" id="IPR022357">
    <property type="entry name" value="MIP_CS"/>
</dbReference>
<evidence type="ECO:0000256" key="3">
    <source>
        <dbReference type="ARBA" id="ARBA00022448"/>
    </source>
</evidence>
<dbReference type="PANTHER" id="PTHR43829">
    <property type="entry name" value="AQUAPORIN OR AQUAGLYCEROPORIN RELATED"/>
    <property type="match status" value="1"/>
</dbReference>
<name>A0A0R3RX47_9BILA</name>
<evidence type="ECO:0000256" key="7">
    <source>
        <dbReference type="ARBA" id="ARBA00045280"/>
    </source>
</evidence>
<accession>A0A0R3RX47</accession>
<reference evidence="11" key="1">
    <citation type="submission" date="2017-02" db="UniProtKB">
        <authorList>
            <consortium name="WormBaseParasite"/>
        </authorList>
    </citation>
    <scope>IDENTIFICATION</scope>
</reference>
<dbReference type="InterPro" id="IPR023271">
    <property type="entry name" value="Aquaporin-like"/>
</dbReference>
<evidence type="ECO:0000256" key="5">
    <source>
        <dbReference type="ARBA" id="ARBA00022989"/>
    </source>
</evidence>
<feature type="transmembrane region" description="Helical" evidence="9">
    <location>
        <begin position="21"/>
        <end position="42"/>
    </location>
</feature>
<feature type="transmembrane region" description="Helical" evidence="9">
    <location>
        <begin position="148"/>
        <end position="169"/>
    </location>
</feature>
<evidence type="ECO:0000313" key="11">
    <source>
        <dbReference type="WBParaSite" id="EEL_0000678001-mRNA-1"/>
    </source>
</evidence>
<keyword evidence="3 8" id="KW-0813">Transport</keyword>
<dbReference type="InterPro" id="IPR050363">
    <property type="entry name" value="MIP/Aquaporin"/>
</dbReference>
<comment type="similarity">
    <text evidence="2 8">Belongs to the MIP/aquaporin (TC 1.A.8) family.</text>
</comment>
<feature type="transmembrane region" description="Helical" evidence="9">
    <location>
        <begin position="181"/>
        <end position="199"/>
    </location>
</feature>
<evidence type="ECO:0000256" key="4">
    <source>
        <dbReference type="ARBA" id="ARBA00022692"/>
    </source>
</evidence>
<keyword evidence="10" id="KW-1185">Reference proteome</keyword>
<comment type="function">
    <text evidence="7">Aquaglyceroporin that may modulate the water content and osmolytes during anhydrobiosis.</text>
</comment>
<evidence type="ECO:0000256" key="9">
    <source>
        <dbReference type="SAM" id="Phobius"/>
    </source>
</evidence>
<feature type="transmembrane region" description="Helical" evidence="9">
    <location>
        <begin position="95"/>
        <end position="118"/>
    </location>
</feature>
<sequence>MDNVAIVRNKLGLRSDLMRCLLAEFTATAFLLFAGTSANANYAFGGADCKICVVFGWAFAIGLGAYAAGGISGAHMNPAISFAFYLCGRLSVLKFIMYSVAQTFGAFLGSLTTFFLYYDGINHLDGGIRQTFGPKATIGIFVPWPQEYLSIAGCFVGTSLLSFCVMLLTEPRNKIPPVARPMILSMTIVLVATCVSANTGGEVNPARDLGPKLMAIAVGYGWEVFSPREYKWFLIPIFVPFAGAAFGAWFYYLSLGIHLSDDKEKSDDRMEMNEMSRVPIGKSRISIAK</sequence>
<evidence type="ECO:0000256" key="2">
    <source>
        <dbReference type="ARBA" id="ARBA00006175"/>
    </source>
</evidence>
<dbReference type="GO" id="GO:0015250">
    <property type="term" value="F:water channel activity"/>
    <property type="evidence" value="ECO:0007669"/>
    <property type="project" value="TreeGrafter"/>
</dbReference>
<protein>
    <submittedName>
        <fullName evidence="11">Aquaporin</fullName>
    </submittedName>
</protein>
<dbReference type="PRINTS" id="PR00783">
    <property type="entry name" value="MINTRINSICP"/>
</dbReference>
<dbReference type="PANTHER" id="PTHR43829:SF9">
    <property type="entry name" value="AQUAPORIN-9"/>
    <property type="match status" value="1"/>
</dbReference>
<feature type="transmembrane region" description="Helical" evidence="9">
    <location>
        <begin position="232"/>
        <end position="253"/>
    </location>
</feature>
<comment type="subcellular location">
    <subcellularLocation>
        <location evidence="1">Membrane</location>
        <topology evidence="1">Multi-pass membrane protein</topology>
    </subcellularLocation>
</comment>
<keyword evidence="6 9" id="KW-0472">Membrane</keyword>
<dbReference type="AlphaFoldDB" id="A0A0R3RX47"/>
<organism evidence="10 11">
    <name type="scientific">Elaeophora elaphi</name>
    <dbReference type="NCBI Taxonomy" id="1147741"/>
    <lineage>
        <taxon>Eukaryota</taxon>
        <taxon>Metazoa</taxon>
        <taxon>Ecdysozoa</taxon>
        <taxon>Nematoda</taxon>
        <taxon>Chromadorea</taxon>
        <taxon>Rhabditida</taxon>
        <taxon>Spirurina</taxon>
        <taxon>Spiruromorpha</taxon>
        <taxon>Filarioidea</taxon>
        <taxon>Onchocercidae</taxon>
        <taxon>Elaeophora</taxon>
    </lineage>
</organism>
<evidence type="ECO:0000256" key="8">
    <source>
        <dbReference type="RuleBase" id="RU000477"/>
    </source>
</evidence>
<proteinExistence type="inferred from homology"/>
<evidence type="ECO:0000256" key="1">
    <source>
        <dbReference type="ARBA" id="ARBA00004141"/>
    </source>
</evidence>
<dbReference type="GO" id="GO:0016323">
    <property type="term" value="C:basolateral plasma membrane"/>
    <property type="evidence" value="ECO:0007669"/>
    <property type="project" value="TreeGrafter"/>
</dbReference>
<dbReference type="GO" id="GO:0015254">
    <property type="term" value="F:glycerol channel activity"/>
    <property type="evidence" value="ECO:0007669"/>
    <property type="project" value="TreeGrafter"/>
</dbReference>
<dbReference type="InterPro" id="IPR000425">
    <property type="entry name" value="MIP"/>
</dbReference>
<evidence type="ECO:0000256" key="6">
    <source>
        <dbReference type="ARBA" id="ARBA00023136"/>
    </source>
</evidence>
<dbReference type="PROSITE" id="PS00221">
    <property type="entry name" value="MIP"/>
    <property type="match status" value="1"/>
</dbReference>
<keyword evidence="5 9" id="KW-1133">Transmembrane helix</keyword>
<dbReference type="Proteomes" id="UP000050640">
    <property type="component" value="Unplaced"/>
</dbReference>
<feature type="transmembrane region" description="Helical" evidence="9">
    <location>
        <begin position="54"/>
        <end position="74"/>
    </location>
</feature>
<dbReference type="SUPFAM" id="SSF81338">
    <property type="entry name" value="Aquaporin-like"/>
    <property type="match status" value="1"/>
</dbReference>
<dbReference type="WBParaSite" id="EEL_0000678001-mRNA-1">
    <property type="protein sequence ID" value="EEL_0000678001-mRNA-1"/>
    <property type="gene ID" value="EEL_0000678001"/>
</dbReference>